<feature type="domain" description="HD" evidence="3">
    <location>
        <begin position="162"/>
        <end position="282"/>
    </location>
</feature>
<dbReference type="InterPro" id="IPR003607">
    <property type="entry name" value="HD/PDEase_dom"/>
</dbReference>
<gene>
    <name evidence="4" type="ordered locus">Sfum_0157</name>
</gene>
<dbReference type="InterPro" id="IPR006674">
    <property type="entry name" value="HD_domain"/>
</dbReference>
<dbReference type="CDD" id="cd04492">
    <property type="entry name" value="YhaM_OBF_like"/>
    <property type="match status" value="1"/>
</dbReference>
<dbReference type="Gene3D" id="2.40.50.140">
    <property type="entry name" value="Nucleic acid-binding proteins"/>
    <property type="match status" value="1"/>
</dbReference>
<dbReference type="SMART" id="SM00471">
    <property type="entry name" value="HDc"/>
    <property type="match status" value="1"/>
</dbReference>
<dbReference type="CDD" id="cd00077">
    <property type="entry name" value="HDc"/>
    <property type="match status" value="1"/>
</dbReference>
<dbReference type="SUPFAM" id="SSF50249">
    <property type="entry name" value="Nucleic acid-binding proteins"/>
    <property type="match status" value="1"/>
</dbReference>
<dbReference type="GO" id="GO:0031125">
    <property type="term" value="P:rRNA 3'-end processing"/>
    <property type="evidence" value="ECO:0007669"/>
    <property type="project" value="TreeGrafter"/>
</dbReference>
<dbReference type="OrthoDB" id="9778453at2"/>
<dbReference type="Proteomes" id="UP000001784">
    <property type="component" value="Chromosome"/>
</dbReference>
<accession>A0LEK7</accession>
<sequence>MSKTFIADIQPNQDIAAAFVVSEKQLRTTRSGTAFLTLRLVDRTGEITGRVWDNAAELAAVIPLKGAVFLRGRSETYRDEMQLNIQEARPLKPEAVDPADFLPVCPTDRDVLFEKLSGRISEVEDRPCKQLLKAIFKDRVLLSRFKSAPAAKSMHHAYLGGLLEHTLSVVELVLRICRLYPFLDRDLLVAGAILHDIGKTDEYVYDLAIDYSHSGRLLGHMVLGVQIVDEKLRLLKDFPEEKAWLIKHMILSHHGEAEFGAAKLPMTREAFVLHHADDLDAKMNNLTRILSEPKMGNEVWTAYQPLFERFFYRGLPKEQAETPPLEGEETEDERGVQLNLWNPEKPKK</sequence>
<dbReference type="GO" id="GO:0016787">
    <property type="term" value="F:hydrolase activity"/>
    <property type="evidence" value="ECO:0007669"/>
    <property type="project" value="UniProtKB-KW"/>
</dbReference>
<dbReference type="PANTHER" id="PTHR37294">
    <property type="entry name" value="3'-5' EXORIBONUCLEASE YHAM"/>
    <property type="match status" value="1"/>
</dbReference>
<dbReference type="SUPFAM" id="SSF109604">
    <property type="entry name" value="HD-domain/PDEase-like"/>
    <property type="match status" value="1"/>
</dbReference>
<protein>
    <submittedName>
        <fullName evidence="4">Metal dependent phosphohydrolase</fullName>
    </submittedName>
</protein>
<dbReference type="AlphaFoldDB" id="A0LEK7"/>
<dbReference type="PROSITE" id="PS51831">
    <property type="entry name" value="HD"/>
    <property type="match status" value="1"/>
</dbReference>
<proteinExistence type="predicted"/>
<evidence type="ECO:0000313" key="5">
    <source>
        <dbReference type="Proteomes" id="UP000001784"/>
    </source>
</evidence>
<reference evidence="4 5" key="1">
    <citation type="submission" date="2006-10" db="EMBL/GenBank/DDBJ databases">
        <title>Complete sequence of Syntrophobacter fumaroxidans MPOB.</title>
        <authorList>
            <consortium name="US DOE Joint Genome Institute"/>
            <person name="Copeland A."/>
            <person name="Lucas S."/>
            <person name="Lapidus A."/>
            <person name="Barry K."/>
            <person name="Detter J.C."/>
            <person name="Glavina del Rio T."/>
            <person name="Hammon N."/>
            <person name="Israni S."/>
            <person name="Pitluck S."/>
            <person name="Goltsman E.G."/>
            <person name="Martinez M."/>
            <person name="Schmutz J."/>
            <person name="Larimer F."/>
            <person name="Land M."/>
            <person name="Hauser L."/>
            <person name="Kyrpides N."/>
            <person name="Kim E."/>
            <person name="Boone D.R."/>
            <person name="Brockman F."/>
            <person name="Culley D."/>
            <person name="Ferry J."/>
            <person name="Gunsalus R."/>
            <person name="McInerney M.J."/>
            <person name="Morrison M."/>
            <person name="Plugge C."/>
            <person name="Rohlin L."/>
            <person name="Scholten J."/>
            <person name="Sieber J."/>
            <person name="Stams A.J.M."/>
            <person name="Worm P."/>
            <person name="Henstra A.M."/>
            <person name="Richardson P."/>
        </authorList>
    </citation>
    <scope>NUCLEOTIDE SEQUENCE [LARGE SCALE GENOMIC DNA]</scope>
    <source>
        <strain evidence="5">DSM 10017 / MPOB</strain>
    </source>
</reference>
<dbReference type="HOGENOM" id="CLU_056349_2_0_7"/>
<dbReference type="RefSeq" id="WP_011697032.1">
    <property type="nucleotide sequence ID" value="NC_008554.1"/>
</dbReference>
<dbReference type="Pfam" id="PF01966">
    <property type="entry name" value="HD"/>
    <property type="match status" value="1"/>
</dbReference>
<dbReference type="InterPro" id="IPR012340">
    <property type="entry name" value="NA-bd_OB-fold"/>
</dbReference>
<evidence type="ECO:0000259" key="3">
    <source>
        <dbReference type="PROSITE" id="PS51831"/>
    </source>
</evidence>
<keyword evidence="1 4" id="KW-0378">Hydrolase</keyword>
<evidence type="ECO:0000313" key="4">
    <source>
        <dbReference type="EMBL" id="ABK15859.1"/>
    </source>
</evidence>
<dbReference type="EMBL" id="CP000478">
    <property type="protein sequence ID" value="ABK15859.1"/>
    <property type="molecule type" value="Genomic_DNA"/>
</dbReference>
<dbReference type="NCBIfam" id="TIGR00277">
    <property type="entry name" value="HDIG"/>
    <property type="match status" value="1"/>
</dbReference>
<evidence type="ECO:0000256" key="1">
    <source>
        <dbReference type="ARBA" id="ARBA00022801"/>
    </source>
</evidence>
<organism evidence="4 5">
    <name type="scientific">Syntrophobacter fumaroxidans (strain DSM 10017 / MPOB)</name>
    <dbReference type="NCBI Taxonomy" id="335543"/>
    <lineage>
        <taxon>Bacteria</taxon>
        <taxon>Pseudomonadati</taxon>
        <taxon>Thermodesulfobacteriota</taxon>
        <taxon>Syntrophobacteria</taxon>
        <taxon>Syntrophobacterales</taxon>
        <taxon>Syntrophobacteraceae</taxon>
        <taxon>Syntrophobacter</taxon>
    </lineage>
</organism>
<dbReference type="InParanoid" id="A0LEK7"/>
<evidence type="ECO:0000256" key="2">
    <source>
        <dbReference type="SAM" id="MobiDB-lite"/>
    </source>
</evidence>
<dbReference type="PANTHER" id="PTHR37294:SF1">
    <property type="entry name" value="3'-5' EXORIBONUCLEASE YHAM"/>
    <property type="match status" value="1"/>
</dbReference>
<dbReference type="Gene3D" id="1.10.3210.10">
    <property type="entry name" value="Hypothetical protein af1432"/>
    <property type="match status" value="1"/>
</dbReference>
<keyword evidence="5" id="KW-1185">Reference proteome</keyword>
<dbReference type="eggNOG" id="COG3481">
    <property type="taxonomic scope" value="Bacteria"/>
</dbReference>
<name>A0LEK7_SYNFM</name>
<feature type="region of interest" description="Disordered" evidence="2">
    <location>
        <begin position="318"/>
        <end position="348"/>
    </location>
</feature>
<dbReference type="InterPro" id="IPR006675">
    <property type="entry name" value="HDIG_dom"/>
</dbReference>
<dbReference type="InterPro" id="IPR050798">
    <property type="entry name" value="YhaM_exoribonuc/phosphodiest"/>
</dbReference>
<dbReference type="STRING" id="335543.Sfum_0157"/>
<dbReference type="KEGG" id="sfu:Sfum_0157"/>